<keyword evidence="1" id="KW-0732">Signal</keyword>
<gene>
    <name evidence="2" type="ORF">IWT5_00252</name>
</gene>
<reference evidence="2 3" key="1">
    <citation type="submission" date="2015-11" db="EMBL/GenBank/DDBJ databases">
        <title>Draft genome sequences of new species of the genus Lactobacillus isolated from orchardgrass silage.</title>
        <authorList>
            <person name="Tohno M."/>
            <person name="Tanizawa Y."/>
            <person name="Arita M."/>
        </authorList>
    </citation>
    <scope>NUCLEOTIDE SEQUENCE [LARGE SCALE GENOMIC DNA]</scope>
    <source>
        <strain evidence="2 3">IWT5</strain>
    </source>
</reference>
<sequence precursor="true">MRKEIMAGLLSLAAFVAVGTGTTSAYASAVKINGTTVNRQFLNTNNYYQTKRATKVHLEYAQIGSDKGYTKSVTLPKGTIVGGQLGKSNTTGKMNAQLDFMGGQLNYALVNKSVKKGYLADGDGYSTAISSFKKISTPAYLPTWSYGDLYLGETSVAKQYRAVYPSQSVQITTNGYVEVHKKGSVKSWMDYYLNKPIASVKIKKTTTKGNTRYLYLSSALKGFKTTRVGKKGAYEYRLIMTNLHKPVTIPSHDEDSDVSSFVSLYSLGGVTYYTPIGVSGDAD</sequence>
<dbReference type="RefSeq" id="WP_098823494.1">
    <property type="nucleotide sequence ID" value="NZ_BCMJ01000001.1"/>
</dbReference>
<evidence type="ECO:0008006" key="4">
    <source>
        <dbReference type="Google" id="ProtNLM"/>
    </source>
</evidence>
<accession>A0A1Z5J0U1</accession>
<evidence type="ECO:0000313" key="2">
    <source>
        <dbReference type="EMBL" id="GAX07519.1"/>
    </source>
</evidence>
<evidence type="ECO:0000256" key="1">
    <source>
        <dbReference type="SAM" id="SignalP"/>
    </source>
</evidence>
<organism evidence="2 3">
    <name type="scientific">Secundilactobacillus silagincola</name>
    <dbReference type="NCBI Taxonomy" id="1714681"/>
    <lineage>
        <taxon>Bacteria</taxon>
        <taxon>Bacillati</taxon>
        <taxon>Bacillota</taxon>
        <taxon>Bacilli</taxon>
        <taxon>Lactobacillales</taxon>
        <taxon>Lactobacillaceae</taxon>
        <taxon>Secundilactobacillus</taxon>
    </lineage>
</organism>
<dbReference type="Proteomes" id="UP000223370">
    <property type="component" value="Unassembled WGS sequence"/>
</dbReference>
<proteinExistence type="predicted"/>
<feature type="signal peptide" evidence="1">
    <location>
        <begin position="1"/>
        <end position="27"/>
    </location>
</feature>
<evidence type="ECO:0000313" key="3">
    <source>
        <dbReference type="Proteomes" id="UP000223370"/>
    </source>
</evidence>
<protein>
    <recommendedName>
        <fullName evidence="4">Cell surface protein</fullName>
    </recommendedName>
</protein>
<dbReference type="AlphaFoldDB" id="A0A1Z5J0U1"/>
<keyword evidence="3" id="KW-1185">Reference proteome</keyword>
<comment type="caution">
    <text evidence="2">The sequence shown here is derived from an EMBL/GenBank/DDBJ whole genome shotgun (WGS) entry which is preliminary data.</text>
</comment>
<feature type="chain" id="PRO_5013391985" description="Cell surface protein" evidence="1">
    <location>
        <begin position="28"/>
        <end position="283"/>
    </location>
</feature>
<dbReference type="OrthoDB" id="2300155at2"/>
<dbReference type="EMBL" id="BCMJ01000001">
    <property type="protein sequence ID" value="GAX07519.1"/>
    <property type="molecule type" value="Genomic_DNA"/>
</dbReference>
<name>A0A1Z5J0U1_9LACO</name>